<organism evidence="1">
    <name type="scientific">Podoviridae sp. ct6BA50</name>
    <dbReference type="NCBI Taxonomy" id="2825221"/>
    <lineage>
        <taxon>Viruses</taxon>
        <taxon>Duplodnaviria</taxon>
        <taxon>Heunggongvirae</taxon>
        <taxon>Uroviricota</taxon>
        <taxon>Caudoviricetes</taxon>
    </lineage>
</organism>
<sequence length="32" mass="3513">MLKTALVLMRRDRYDLDGIGATTFRSVVAGSV</sequence>
<accession>A0A8S5VG12</accession>
<reference evidence="1" key="1">
    <citation type="journal article" date="2021" name="Proc. Natl. Acad. Sci. U.S.A.">
        <title>A Catalog of Tens of Thousands of Viruses from Human Metagenomes Reveals Hidden Associations with Chronic Diseases.</title>
        <authorList>
            <person name="Tisza M.J."/>
            <person name="Buck C.B."/>
        </authorList>
    </citation>
    <scope>NUCLEOTIDE SEQUENCE</scope>
    <source>
        <strain evidence="1">Ct6BA50</strain>
    </source>
</reference>
<proteinExistence type="predicted"/>
<evidence type="ECO:0000313" key="1">
    <source>
        <dbReference type="EMBL" id="DAG05721.1"/>
    </source>
</evidence>
<protein>
    <submittedName>
        <fullName evidence="1">Uncharacterized protein</fullName>
    </submittedName>
</protein>
<name>A0A8S5VG12_9CAUD</name>
<dbReference type="EMBL" id="BK016263">
    <property type="protein sequence ID" value="DAG05721.1"/>
    <property type="molecule type" value="Genomic_DNA"/>
</dbReference>